<proteinExistence type="predicted"/>
<protein>
    <submittedName>
        <fullName evidence="2">Uncharacterized protein</fullName>
    </submittedName>
</protein>
<dbReference type="EMBL" id="CAJEWN010000059">
    <property type="protein sequence ID" value="CAD2155641.1"/>
    <property type="molecule type" value="Genomic_DNA"/>
</dbReference>
<keyword evidence="1" id="KW-0472">Membrane</keyword>
<gene>
    <name evidence="2" type="ORF">MENT_LOCUS11952</name>
</gene>
<comment type="caution">
    <text evidence="2">The sequence shown here is derived from an EMBL/GenBank/DDBJ whole genome shotgun (WGS) entry which is preliminary data.</text>
</comment>
<reference evidence="2 3" key="1">
    <citation type="submission" date="2020-08" db="EMBL/GenBank/DDBJ databases">
        <authorList>
            <person name="Koutsovoulos G."/>
            <person name="Danchin GJ E."/>
        </authorList>
    </citation>
    <scope>NUCLEOTIDE SEQUENCE [LARGE SCALE GENOMIC DNA]</scope>
</reference>
<dbReference type="AlphaFoldDB" id="A0A6V7UEC7"/>
<accession>A0A6V7UEC7</accession>
<evidence type="ECO:0000313" key="3">
    <source>
        <dbReference type="Proteomes" id="UP000580250"/>
    </source>
</evidence>
<evidence type="ECO:0000256" key="1">
    <source>
        <dbReference type="SAM" id="Phobius"/>
    </source>
</evidence>
<feature type="transmembrane region" description="Helical" evidence="1">
    <location>
        <begin position="20"/>
        <end position="38"/>
    </location>
</feature>
<keyword evidence="1" id="KW-0812">Transmembrane</keyword>
<keyword evidence="1" id="KW-1133">Transmembrane helix</keyword>
<sequence>MREGYKKLDQVKNHRKISKLSGGLVVSVGDSLILMWLGLHPGLGKLKCNILVFVIQMIFMLALIYLVNIKMPTYTKMTQMPITITGSFISNKVLNNFVYKIMVNFGYTDTNKSGYKQIQIDMVMNRVGVFESSQPSSQFFSGLIFIKPGTKPSFV</sequence>
<evidence type="ECO:0000313" key="2">
    <source>
        <dbReference type="EMBL" id="CAD2155641.1"/>
    </source>
</evidence>
<organism evidence="2 3">
    <name type="scientific">Meloidogyne enterolobii</name>
    <name type="common">Root-knot nematode worm</name>
    <name type="synonym">Meloidogyne mayaguensis</name>
    <dbReference type="NCBI Taxonomy" id="390850"/>
    <lineage>
        <taxon>Eukaryota</taxon>
        <taxon>Metazoa</taxon>
        <taxon>Ecdysozoa</taxon>
        <taxon>Nematoda</taxon>
        <taxon>Chromadorea</taxon>
        <taxon>Rhabditida</taxon>
        <taxon>Tylenchina</taxon>
        <taxon>Tylenchomorpha</taxon>
        <taxon>Tylenchoidea</taxon>
        <taxon>Meloidogynidae</taxon>
        <taxon>Meloidogyninae</taxon>
        <taxon>Meloidogyne</taxon>
    </lineage>
</organism>
<name>A0A6V7UEC7_MELEN</name>
<feature type="transmembrane region" description="Helical" evidence="1">
    <location>
        <begin position="50"/>
        <end position="67"/>
    </location>
</feature>
<dbReference type="Proteomes" id="UP000580250">
    <property type="component" value="Unassembled WGS sequence"/>
</dbReference>